<dbReference type="Pfam" id="PF11919">
    <property type="entry name" value="PSME4_C"/>
    <property type="match status" value="1"/>
</dbReference>
<dbReference type="InterPro" id="IPR016024">
    <property type="entry name" value="ARM-type_fold"/>
</dbReference>
<dbReference type="SUPFAM" id="SSF48371">
    <property type="entry name" value="ARM repeat"/>
    <property type="match status" value="1"/>
</dbReference>
<dbReference type="GO" id="GO:0005829">
    <property type="term" value="C:cytosol"/>
    <property type="evidence" value="ECO:0007669"/>
    <property type="project" value="TreeGrafter"/>
</dbReference>
<name>A0A814GIV3_9BILA</name>
<organism evidence="4 5">
    <name type="scientific">Brachionus calyciflorus</name>
    <dbReference type="NCBI Taxonomy" id="104777"/>
    <lineage>
        <taxon>Eukaryota</taxon>
        <taxon>Metazoa</taxon>
        <taxon>Spiralia</taxon>
        <taxon>Gnathifera</taxon>
        <taxon>Rotifera</taxon>
        <taxon>Eurotatoria</taxon>
        <taxon>Monogononta</taxon>
        <taxon>Pseudotrocha</taxon>
        <taxon>Ploima</taxon>
        <taxon>Brachionidae</taxon>
        <taxon>Brachionus</taxon>
    </lineage>
</organism>
<comment type="caution">
    <text evidence="4">The sequence shown here is derived from an EMBL/GenBank/DDBJ whole genome shotgun (WGS) entry which is preliminary data.</text>
</comment>
<feature type="domain" description="Proteasome activator complex subunit 4 C-terminal" evidence="2">
    <location>
        <begin position="816"/>
        <end position="902"/>
    </location>
</feature>
<keyword evidence="5" id="KW-1185">Reference proteome</keyword>
<dbReference type="AlphaFoldDB" id="A0A814GIV3"/>
<dbReference type="EMBL" id="CAJNOC010003769">
    <property type="protein sequence ID" value="CAF0997060.1"/>
    <property type="molecule type" value="Genomic_DNA"/>
</dbReference>
<reference evidence="4" key="1">
    <citation type="submission" date="2021-02" db="EMBL/GenBank/DDBJ databases">
        <authorList>
            <person name="Nowell W R."/>
        </authorList>
    </citation>
    <scope>NUCLEOTIDE SEQUENCE</scope>
    <source>
        <strain evidence="4">Ploen Becks lab</strain>
    </source>
</reference>
<dbReference type="GO" id="GO:0016504">
    <property type="term" value="F:peptidase activator activity"/>
    <property type="evidence" value="ECO:0007669"/>
    <property type="project" value="InterPro"/>
</dbReference>
<feature type="domain" description="Proteasome activator complex subunit 4-like HEAT repeat-like" evidence="3">
    <location>
        <begin position="233"/>
        <end position="492"/>
    </location>
</feature>
<dbReference type="InterPro" id="IPR035309">
    <property type="entry name" value="PSME4"/>
</dbReference>
<dbReference type="PANTHER" id="PTHR32170">
    <property type="entry name" value="PROTEASOME ACTIVATOR COMPLEX SUBUNIT 4"/>
    <property type="match status" value="1"/>
</dbReference>
<dbReference type="GO" id="GO:0016607">
    <property type="term" value="C:nuclear speck"/>
    <property type="evidence" value="ECO:0007669"/>
    <property type="project" value="UniProtKB-SubCell"/>
</dbReference>
<gene>
    <name evidence="4" type="ORF">OXX778_LOCUS16212</name>
</gene>
<comment type="subcellular location">
    <subcellularLocation>
        <location evidence="1">Nucleus speckle</location>
    </subcellularLocation>
</comment>
<dbReference type="Pfam" id="PF23096">
    <property type="entry name" value="HEAT_PSME4"/>
    <property type="match status" value="1"/>
</dbReference>
<evidence type="ECO:0000313" key="4">
    <source>
        <dbReference type="EMBL" id="CAF0997060.1"/>
    </source>
</evidence>
<evidence type="ECO:0000313" key="5">
    <source>
        <dbReference type="Proteomes" id="UP000663879"/>
    </source>
</evidence>
<evidence type="ECO:0008006" key="6">
    <source>
        <dbReference type="Google" id="ProtNLM"/>
    </source>
</evidence>
<protein>
    <recommendedName>
        <fullName evidence="6">Proteasome activator complex subunit 4</fullName>
    </recommendedName>
</protein>
<evidence type="ECO:0000259" key="3">
    <source>
        <dbReference type="Pfam" id="PF23096"/>
    </source>
</evidence>
<dbReference type="GO" id="GO:0010499">
    <property type="term" value="P:proteasomal ubiquitin-independent protein catabolic process"/>
    <property type="evidence" value="ECO:0007669"/>
    <property type="project" value="TreeGrafter"/>
</dbReference>
<accession>A0A814GIV3</accession>
<dbReference type="InterPro" id="IPR021843">
    <property type="entry name" value="PSME4_C"/>
</dbReference>
<dbReference type="InterPro" id="IPR055455">
    <property type="entry name" value="HEAT_PSME4"/>
</dbReference>
<proteinExistence type="predicted"/>
<dbReference type="Gene3D" id="1.25.10.10">
    <property type="entry name" value="Leucine-rich Repeat Variant"/>
    <property type="match status" value="1"/>
</dbReference>
<dbReference type="Proteomes" id="UP000663879">
    <property type="component" value="Unassembled WGS sequence"/>
</dbReference>
<evidence type="ECO:0000259" key="2">
    <source>
        <dbReference type="Pfam" id="PF11919"/>
    </source>
</evidence>
<sequence length="902" mass="106147">MLQYEFRCFHLHLSLNDLDFKVINILTNLSINSFYQIVRDEARNQLFELIGQYQYSSLTILPNIIRFLNKTDKKITIEQLEGCLLLLKGNNLQNSMLIKQNWFILGKLWPSLFKCKYFEHDMIQKLLDKIYFSANLSFNSFNNQIKLSDRTISLAYELSALEIYASDELRLKLFNQKCSFENSIISKLIEDLINIASDNSLSSKSQEISLFSLIFLLDSCKKNPKLLTPELTELFTKSLINENRNFRRISIDALCVLLKMTKYKKIITEYKVEELLKEPLVNCYTPGYRMDNECHLYDYNFNDWENAKYLDKSYWGYYSWPAKIQVPSNQRLIHSEEMSGEYSEALKPILKYFKNKNFIQKFIKLNQLESEKFDKKKFYFFKALFRNFGTCDIFVDLYENLTYLISDTKTIESSHKLAAEIISGLIRGSKYYALDELKKLWNKLNELFDLIVEKITSDTLEIWTDCFSNSFEDQDPRRMTFYLNYLKDGLNRVLNELSCLDTRTKPSFKLTNFLQLLTSLSQFEWKIPNFWNDIIQRLTDFMGHTNKLVREIIYSCAVLSTSNEVTYGKNFKDASYKNNLLTKNYKSRTKNLSTFIDIVETKLNKCVELYEHIHDESLSAEYRKELQRSKIDELISNSNFVQTILNWFILYLTKCLEPFSLETLRLFPLLSKLDKITSDETSKSKLVALRMYLPIWSMDQNCIQPLIEIIKQVSESKYWRSKQASLQMMRNFPLYNIFIFNETDKIELKEILLNLICDENLNVRLSACVTLTYLLHSNFFSIDNNLIEHFKSLSQIELNKIKDENEKTVLNQLSVAKRHGGVLGLCSIVNASPHEIPIYLPQIITYLADFTDDPEPIKDSVKKCLNDFKRTHFDNWNEHKQAFSDEQLSVLSDITIASSYYA</sequence>
<dbReference type="InterPro" id="IPR011989">
    <property type="entry name" value="ARM-like"/>
</dbReference>
<dbReference type="GO" id="GO:0070628">
    <property type="term" value="F:proteasome binding"/>
    <property type="evidence" value="ECO:0007669"/>
    <property type="project" value="InterPro"/>
</dbReference>
<dbReference type="PANTHER" id="PTHR32170:SF3">
    <property type="entry name" value="PROTEASOME ACTIVATOR COMPLEX SUBUNIT 4"/>
    <property type="match status" value="1"/>
</dbReference>
<dbReference type="OrthoDB" id="17907at2759"/>
<evidence type="ECO:0000256" key="1">
    <source>
        <dbReference type="ARBA" id="ARBA00004324"/>
    </source>
</evidence>